<sequence length="433" mass="48269">MHRFFKSEFFNFEFLRILSTAPYGGCEIGDALVVASRINDCDAESWSQEWADMSSKAEALAEEAQSLGDTCAARGAFLRAANYSRASQYMLSNSHLGPDLRVLQRLEKSRDLFKRGIALLEIATAHPLSIPFKNEVELLAYLYIPNMNAKRQNSTGRYPLVIILDGGDSTQEEMFIACGLAGLARGYAILTFDGPGQGILLKRDKVPMEPAYEKVTSTVLDYVEKMESSAELSHLSVDLDRVAVVGHSLGAYFALRSCVDLRIKACIAIDPSYDMWDLLASRIPAWLIEGWSGDYIPDGVLNSIVRVLQRLNFQMRWEVEHMLAIMGAESPAQAIRNLRKFSLRLAKGEEYLSEAQCAILVSGAAKSMYFDPTSDTRKVFEALGHLDISRKECWIADSVEQGGLSAKIAAFELANHRIFTWCDRHIGLEKVRA</sequence>
<keyword evidence="2" id="KW-1185">Reference proteome</keyword>
<reference evidence="1" key="1">
    <citation type="journal article" date="2020" name="Stud. Mycol.">
        <title>101 Dothideomycetes genomes: a test case for predicting lifestyles and emergence of pathogens.</title>
        <authorList>
            <person name="Haridas S."/>
            <person name="Albert R."/>
            <person name="Binder M."/>
            <person name="Bloem J."/>
            <person name="Labutti K."/>
            <person name="Salamov A."/>
            <person name="Andreopoulos B."/>
            <person name="Baker S."/>
            <person name="Barry K."/>
            <person name="Bills G."/>
            <person name="Bluhm B."/>
            <person name="Cannon C."/>
            <person name="Castanera R."/>
            <person name="Culley D."/>
            <person name="Daum C."/>
            <person name="Ezra D."/>
            <person name="Gonzalez J."/>
            <person name="Henrissat B."/>
            <person name="Kuo A."/>
            <person name="Liang C."/>
            <person name="Lipzen A."/>
            <person name="Lutzoni F."/>
            <person name="Magnuson J."/>
            <person name="Mondo S."/>
            <person name="Nolan M."/>
            <person name="Ohm R."/>
            <person name="Pangilinan J."/>
            <person name="Park H.-J."/>
            <person name="Ramirez L."/>
            <person name="Alfaro M."/>
            <person name="Sun H."/>
            <person name="Tritt A."/>
            <person name="Yoshinaga Y."/>
            <person name="Zwiers L.-H."/>
            <person name="Turgeon B."/>
            <person name="Goodwin S."/>
            <person name="Spatafora J."/>
            <person name="Crous P."/>
            <person name="Grigoriev I."/>
        </authorList>
    </citation>
    <scope>NUCLEOTIDE SEQUENCE</scope>
    <source>
        <strain evidence="1">ATCC 200398</strain>
    </source>
</reference>
<dbReference type="Proteomes" id="UP000799755">
    <property type="component" value="Unassembled WGS sequence"/>
</dbReference>
<accession>A0ACB6QRF2</accession>
<evidence type="ECO:0000313" key="1">
    <source>
        <dbReference type="EMBL" id="KAF2469558.1"/>
    </source>
</evidence>
<name>A0ACB6QRF2_9PLEO</name>
<comment type="caution">
    <text evidence="1">The sequence shown here is derived from an EMBL/GenBank/DDBJ whole genome shotgun (WGS) entry which is preliminary data.</text>
</comment>
<organism evidence="1 2">
    <name type="scientific">Lindgomyces ingoldianus</name>
    <dbReference type="NCBI Taxonomy" id="673940"/>
    <lineage>
        <taxon>Eukaryota</taxon>
        <taxon>Fungi</taxon>
        <taxon>Dikarya</taxon>
        <taxon>Ascomycota</taxon>
        <taxon>Pezizomycotina</taxon>
        <taxon>Dothideomycetes</taxon>
        <taxon>Pleosporomycetidae</taxon>
        <taxon>Pleosporales</taxon>
        <taxon>Lindgomycetaceae</taxon>
        <taxon>Lindgomyces</taxon>
    </lineage>
</organism>
<evidence type="ECO:0000313" key="2">
    <source>
        <dbReference type="Proteomes" id="UP000799755"/>
    </source>
</evidence>
<gene>
    <name evidence="1" type="ORF">BDR25DRAFT_228425</name>
</gene>
<dbReference type="EMBL" id="MU003511">
    <property type="protein sequence ID" value="KAF2469558.1"/>
    <property type="molecule type" value="Genomic_DNA"/>
</dbReference>
<protein>
    <submittedName>
        <fullName evidence="1">Prolyl oligopeptidase-like protein</fullName>
    </submittedName>
</protein>
<proteinExistence type="predicted"/>